<accession>A0A9Q0F8Z5</accession>
<dbReference type="PANTHER" id="PTHR23024:SF546">
    <property type="entry name" value="CARBOXYLESTERASE 120-RELATED"/>
    <property type="match status" value="1"/>
</dbReference>
<protein>
    <recommendedName>
        <fullName evidence="3">Alpha/beta hydrolase fold-3 domain-containing protein</fullName>
    </recommendedName>
</protein>
<dbReference type="AlphaFoldDB" id="A0A9Q0F8Z5"/>
<evidence type="ECO:0000259" key="3">
    <source>
        <dbReference type="Pfam" id="PF07859"/>
    </source>
</evidence>
<dbReference type="InterPro" id="IPR013094">
    <property type="entry name" value="AB_hydrolase_3"/>
</dbReference>
<reference evidence="4" key="2">
    <citation type="journal article" date="2023" name="Plants (Basel)">
        <title>Annotation of the Turnera subulata (Passifloraceae) Draft Genome Reveals the S-Locus Evolved after the Divergence of Turneroideae from Passifloroideae in a Stepwise Manner.</title>
        <authorList>
            <person name="Henning P.M."/>
            <person name="Roalson E.H."/>
            <person name="Mir W."/>
            <person name="McCubbin A.G."/>
            <person name="Shore J.S."/>
        </authorList>
    </citation>
    <scope>NUCLEOTIDE SEQUENCE</scope>
    <source>
        <strain evidence="4">F60SS</strain>
    </source>
</reference>
<name>A0A9Q0F8Z5_9ROSI</name>
<sequence length="329" mass="35981">MDPYEFLKIIINPDGTISRHLEFPDSSPSPTTGPVLSKDIPVNPSITTWLRIYLPQPQPQPGHHYKDKTKLPLIFYIHGGGFVYMSASSTLVHDFCADMALELQAVVVSPEYRLTPEHRLPAAYDDAMEALHWTAASDDPWLKDFADCDNCFLMGTSAGANIAYHVGLRAAAAAAAAATAADEVNVHPPLPLLKIQGLILHHPFFGGVRRCGSEIRLENDPHLPPLVCDVLWDLSLPSGADRDHEFCNPTAGGGSKLLDHVGLLGWRTLILGCDGDPLIDRQMELAKLMQDKGLKVATHFTEGDYHGVEIVEPPKAKPLHLVLNNFLSA</sequence>
<evidence type="ECO:0000313" key="5">
    <source>
        <dbReference type="Proteomes" id="UP001141552"/>
    </source>
</evidence>
<dbReference type="GO" id="GO:0016787">
    <property type="term" value="F:hydrolase activity"/>
    <property type="evidence" value="ECO:0007669"/>
    <property type="project" value="UniProtKB-KW"/>
</dbReference>
<organism evidence="4 5">
    <name type="scientific">Turnera subulata</name>
    <dbReference type="NCBI Taxonomy" id="218843"/>
    <lineage>
        <taxon>Eukaryota</taxon>
        <taxon>Viridiplantae</taxon>
        <taxon>Streptophyta</taxon>
        <taxon>Embryophyta</taxon>
        <taxon>Tracheophyta</taxon>
        <taxon>Spermatophyta</taxon>
        <taxon>Magnoliopsida</taxon>
        <taxon>eudicotyledons</taxon>
        <taxon>Gunneridae</taxon>
        <taxon>Pentapetalae</taxon>
        <taxon>rosids</taxon>
        <taxon>fabids</taxon>
        <taxon>Malpighiales</taxon>
        <taxon>Passifloraceae</taxon>
        <taxon>Turnera</taxon>
    </lineage>
</organism>
<evidence type="ECO:0000313" key="4">
    <source>
        <dbReference type="EMBL" id="KAJ4827138.1"/>
    </source>
</evidence>
<reference evidence="4" key="1">
    <citation type="submission" date="2022-02" db="EMBL/GenBank/DDBJ databases">
        <authorList>
            <person name="Henning P.M."/>
            <person name="McCubbin A.G."/>
            <person name="Shore J.S."/>
        </authorList>
    </citation>
    <scope>NUCLEOTIDE SEQUENCE</scope>
    <source>
        <strain evidence="4">F60SS</strain>
        <tissue evidence="4">Leaves</tissue>
    </source>
</reference>
<dbReference type="InterPro" id="IPR050466">
    <property type="entry name" value="Carboxylest/Gibb_receptor"/>
</dbReference>
<dbReference type="InterPro" id="IPR002168">
    <property type="entry name" value="Lipase_GDXG_HIS_AS"/>
</dbReference>
<dbReference type="PANTHER" id="PTHR23024">
    <property type="entry name" value="ARYLACETAMIDE DEACETYLASE"/>
    <property type="match status" value="1"/>
</dbReference>
<proteinExistence type="inferred from homology"/>
<gene>
    <name evidence="4" type="ORF">Tsubulata_024441</name>
</gene>
<dbReference type="EMBL" id="JAKUCV010006482">
    <property type="protein sequence ID" value="KAJ4827138.1"/>
    <property type="molecule type" value="Genomic_DNA"/>
</dbReference>
<dbReference type="Pfam" id="PF07859">
    <property type="entry name" value="Abhydrolase_3"/>
    <property type="match status" value="1"/>
</dbReference>
<evidence type="ECO:0000256" key="2">
    <source>
        <dbReference type="ARBA" id="ARBA00022801"/>
    </source>
</evidence>
<dbReference type="InterPro" id="IPR029058">
    <property type="entry name" value="AB_hydrolase_fold"/>
</dbReference>
<comment type="caution">
    <text evidence="4">The sequence shown here is derived from an EMBL/GenBank/DDBJ whole genome shotgun (WGS) entry which is preliminary data.</text>
</comment>
<feature type="domain" description="Alpha/beta hydrolase fold-3" evidence="3">
    <location>
        <begin position="74"/>
        <end position="308"/>
    </location>
</feature>
<comment type="similarity">
    <text evidence="1">Belongs to the 'GDXG' lipolytic enzyme family.</text>
</comment>
<keyword evidence="2" id="KW-0378">Hydrolase</keyword>
<dbReference type="OrthoDB" id="408631at2759"/>
<dbReference type="PROSITE" id="PS01173">
    <property type="entry name" value="LIPASE_GDXG_HIS"/>
    <property type="match status" value="1"/>
</dbReference>
<dbReference type="Gene3D" id="3.40.50.1820">
    <property type="entry name" value="alpha/beta hydrolase"/>
    <property type="match status" value="1"/>
</dbReference>
<evidence type="ECO:0000256" key="1">
    <source>
        <dbReference type="ARBA" id="ARBA00010515"/>
    </source>
</evidence>
<dbReference type="SUPFAM" id="SSF53474">
    <property type="entry name" value="alpha/beta-Hydrolases"/>
    <property type="match status" value="1"/>
</dbReference>
<dbReference type="Proteomes" id="UP001141552">
    <property type="component" value="Unassembled WGS sequence"/>
</dbReference>
<keyword evidence="5" id="KW-1185">Reference proteome</keyword>